<protein>
    <submittedName>
        <fullName evidence="1">Uncharacterized protein</fullName>
    </submittedName>
</protein>
<proteinExistence type="predicted"/>
<dbReference type="Proteomes" id="UP000242254">
    <property type="component" value="Unassembled WGS sequence"/>
</dbReference>
<gene>
    <name evidence="1" type="ORF">RHIMIDRAFT_235091</name>
</gene>
<dbReference type="EMBL" id="KZ303844">
    <property type="protein sequence ID" value="PHZ15752.1"/>
    <property type="molecule type" value="Genomic_DNA"/>
</dbReference>
<reference evidence="1 2" key="1">
    <citation type="journal article" date="2016" name="Proc. Natl. Acad. Sci. U.S.A.">
        <title>Lipid metabolic changes in an early divergent fungus govern the establishment of a mutualistic symbiosis with endobacteria.</title>
        <authorList>
            <person name="Lastovetsky O.A."/>
            <person name="Gaspar M.L."/>
            <person name="Mondo S.J."/>
            <person name="LaButti K.M."/>
            <person name="Sandor L."/>
            <person name="Grigoriev I.V."/>
            <person name="Henry S.A."/>
            <person name="Pawlowska T.E."/>
        </authorList>
    </citation>
    <scope>NUCLEOTIDE SEQUENCE [LARGE SCALE GENOMIC DNA]</scope>
    <source>
        <strain evidence="1 2">ATCC 52813</strain>
    </source>
</reference>
<accession>A0A2G4T410</accession>
<keyword evidence="2" id="KW-1185">Reference proteome</keyword>
<organism evidence="1 2">
    <name type="scientific">Rhizopus microsporus ATCC 52813</name>
    <dbReference type="NCBI Taxonomy" id="1340429"/>
    <lineage>
        <taxon>Eukaryota</taxon>
        <taxon>Fungi</taxon>
        <taxon>Fungi incertae sedis</taxon>
        <taxon>Mucoromycota</taxon>
        <taxon>Mucoromycotina</taxon>
        <taxon>Mucoromycetes</taxon>
        <taxon>Mucorales</taxon>
        <taxon>Mucorineae</taxon>
        <taxon>Rhizopodaceae</taxon>
        <taxon>Rhizopus</taxon>
    </lineage>
</organism>
<evidence type="ECO:0000313" key="2">
    <source>
        <dbReference type="Proteomes" id="UP000242254"/>
    </source>
</evidence>
<dbReference type="AlphaFoldDB" id="A0A2G4T410"/>
<name>A0A2G4T410_RHIZD</name>
<dbReference type="RefSeq" id="XP_023469460.1">
    <property type="nucleotide sequence ID" value="XM_023608301.1"/>
</dbReference>
<dbReference type="GeneID" id="35439291"/>
<evidence type="ECO:0000313" key="1">
    <source>
        <dbReference type="EMBL" id="PHZ15752.1"/>
    </source>
</evidence>
<sequence length="93" mass="10676">MALGYRRNPNECVILDHSIGDAVDYQLYVEFIPHRSAFVYLGVLFKPCGLISTPDNELSLDESLLLSSIKCYDDYPEEFLLQPCTFLIQRTLK</sequence>